<dbReference type="EMBL" id="AZAC01000035">
    <property type="protein sequence ID" value="KIX12002.1"/>
    <property type="molecule type" value="Genomic_DNA"/>
</dbReference>
<feature type="domain" description="Transglycosylase SLT" evidence="3">
    <location>
        <begin position="40"/>
        <end position="145"/>
    </location>
</feature>
<reference evidence="4 5" key="1">
    <citation type="submission" date="2013-11" db="EMBL/GenBank/DDBJ databases">
        <title>Metagenomic analysis of a methanogenic consortium involved in long chain n-alkane degradation.</title>
        <authorList>
            <person name="Davidova I.A."/>
            <person name="Callaghan A.V."/>
            <person name="Wawrik B."/>
            <person name="Pruitt S."/>
            <person name="Marks C."/>
            <person name="Duncan K.E."/>
            <person name="Suflita J.M."/>
        </authorList>
    </citation>
    <scope>NUCLEOTIDE SEQUENCE [LARGE SCALE GENOMIC DNA]</scope>
    <source>
        <strain evidence="4 5">SPR</strain>
    </source>
</reference>
<dbReference type="InterPro" id="IPR023346">
    <property type="entry name" value="Lysozyme-like_dom_sf"/>
</dbReference>
<evidence type="ECO:0000313" key="4">
    <source>
        <dbReference type="EMBL" id="KIX12002.1"/>
    </source>
</evidence>
<evidence type="ECO:0000256" key="1">
    <source>
        <dbReference type="ARBA" id="ARBA00007734"/>
    </source>
</evidence>
<name>A0A0D2GB06_9BACT</name>
<dbReference type="InterPro" id="IPR008258">
    <property type="entry name" value="Transglycosylase_SLT_dom_1"/>
</dbReference>
<dbReference type="STRING" id="1429043.X474_21110"/>
<evidence type="ECO:0000259" key="3">
    <source>
        <dbReference type="Pfam" id="PF01464"/>
    </source>
</evidence>
<dbReference type="OrthoDB" id="9781970at2"/>
<evidence type="ECO:0000256" key="2">
    <source>
        <dbReference type="SAM" id="SignalP"/>
    </source>
</evidence>
<comment type="similarity">
    <text evidence="1">Belongs to the transglycosylase Slt family.</text>
</comment>
<dbReference type="PANTHER" id="PTHR37423">
    <property type="entry name" value="SOLUBLE LYTIC MUREIN TRANSGLYCOSYLASE-RELATED"/>
    <property type="match status" value="1"/>
</dbReference>
<proteinExistence type="inferred from homology"/>
<dbReference type="Pfam" id="PF01464">
    <property type="entry name" value="SLT"/>
    <property type="match status" value="1"/>
</dbReference>
<dbReference type="Gene3D" id="1.10.530.10">
    <property type="match status" value="1"/>
</dbReference>
<dbReference type="InParanoid" id="A0A0D2GB06"/>
<evidence type="ECO:0000313" key="5">
    <source>
        <dbReference type="Proteomes" id="UP000032233"/>
    </source>
</evidence>
<dbReference type="Proteomes" id="UP000032233">
    <property type="component" value="Unassembled WGS sequence"/>
</dbReference>
<comment type="caution">
    <text evidence="4">The sequence shown here is derived from an EMBL/GenBank/DDBJ whole genome shotgun (WGS) entry which is preliminary data.</text>
</comment>
<gene>
    <name evidence="4" type="ORF">X474_21110</name>
</gene>
<dbReference type="RefSeq" id="WP_052515410.1">
    <property type="nucleotide sequence ID" value="NZ_AZAC01000035.1"/>
</dbReference>
<feature type="signal peptide" evidence="2">
    <location>
        <begin position="1"/>
        <end position="21"/>
    </location>
</feature>
<sequence>MKHLLPLVLALALLLPGFALAHPDYDRHFRKSAKRFFALAVDWRWFKAQAMAESSLDPLAVSRAGARGLMQLMPFTSREVSRKLGVFDLPFDPRLNILMGVAYDRKLWDFWHAPRTRRERLMLVFASYNAGPGNLLKAQKLAERKGLCSRTWECLAPMLGRVTGGHAQETKGYVWKVLKYFNEFIWLRKK</sequence>
<keyword evidence="5" id="KW-1185">Reference proteome</keyword>
<dbReference type="SUPFAM" id="SSF53955">
    <property type="entry name" value="Lysozyme-like"/>
    <property type="match status" value="1"/>
</dbReference>
<dbReference type="PANTHER" id="PTHR37423:SF2">
    <property type="entry name" value="MEMBRANE-BOUND LYTIC MUREIN TRANSGLYCOSYLASE C"/>
    <property type="match status" value="1"/>
</dbReference>
<keyword evidence="2" id="KW-0732">Signal</keyword>
<protein>
    <recommendedName>
        <fullName evidence="3">Transglycosylase SLT domain-containing protein</fullName>
    </recommendedName>
</protein>
<organism evidence="4 5">
    <name type="scientific">Dethiosulfatarculus sandiegensis</name>
    <dbReference type="NCBI Taxonomy" id="1429043"/>
    <lineage>
        <taxon>Bacteria</taxon>
        <taxon>Pseudomonadati</taxon>
        <taxon>Thermodesulfobacteriota</taxon>
        <taxon>Desulfarculia</taxon>
        <taxon>Desulfarculales</taxon>
        <taxon>Desulfarculaceae</taxon>
        <taxon>Dethiosulfatarculus</taxon>
    </lineage>
</organism>
<accession>A0A0D2GB06</accession>
<dbReference type="AlphaFoldDB" id="A0A0D2GB06"/>
<feature type="chain" id="PRO_5002242489" description="Transglycosylase SLT domain-containing protein" evidence="2">
    <location>
        <begin position="22"/>
        <end position="190"/>
    </location>
</feature>